<dbReference type="EMBL" id="BNDS01000023">
    <property type="protein sequence ID" value="GHI00455.1"/>
    <property type="molecule type" value="Genomic_DNA"/>
</dbReference>
<protein>
    <recommendedName>
        <fullName evidence="1">VOC domain-containing protein</fullName>
    </recommendedName>
</protein>
<evidence type="ECO:0000313" key="3">
    <source>
        <dbReference type="Proteomes" id="UP000637074"/>
    </source>
</evidence>
<dbReference type="InterPro" id="IPR037523">
    <property type="entry name" value="VOC_core"/>
</dbReference>
<dbReference type="PROSITE" id="PS51819">
    <property type="entry name" value="VOC"/>
    <property type="match status" value="1"/>
</dbReference>
<dbReference type="Pfam" id="PF13669">
    <property type="entry name" value="Glyoxalase_4"/>
    <property type="match status" value="1"/>
</dbReference>
<accession>A0ABQ3N699</accession>
<sequence length="112" mass="13356">MRFHHYGIEVSSIEDSILFYKKSLGFVEESRMFFEDEQIVFLRLGDFRLELIAGKGDSEKNHHFCFEVNEFPEVMTNFRGFRIIEGPFKLQNGWQIVFFEGPDREIIELLKL</sequence>
<evidence type="ECO:0000259" key="1">
    <source>
        <dbReference type="PROSITE" id="PS51819"/>
    </source>
</evidence>
<comment type="caution">
    <text evidence="2">The sequence shown here is derived from an EMBL/GenBank/DDBJ whole genome shotgun (WGS) entry which is preliminary data.</text>
</comment>
<reference evidence="2 3" key="1">
    <citation type="journal article" date="2022" name="Int. J. Syst. Evol. Microbiol.">
        <title>Neobacillus kokaensis sp. nov., isolated from soil.</title>
        <authorList>
            <person name="Yuki K."/>
            <person name="Matsubara H."/>
            <person name="Yamaguchi S."/>
        </authorList>
    </citation>
    <scope>NUCLEOTIDE SEQUENCE [LARGE SCALE GENOMIC DNA]</scope>
    <source>
        <strain evidence="2 3">LOB 377</strain>
    </source>
</reference>
<dbReference type="Proteomes" id="UP000637074">
    <property type="component" value="Unassembled WGS sequence"/>
</dbReference>
<keyword evidence="3" id="KW-1185">Reference proteome</keyword>
<dbReference type="SUPFAM" id="SSF54593">
    <property type="entry name" value="Glyoxalase/Bleomycin resistance protein/Dihydroxybiphenyl dioxygenase"/>
    <property type="match status" value="1"/>
</dbReference>
<feature type="domain" description="VOC" evidence="1">
    <location>
        <begin position="2"/>
        <end position="112"/>
    </location>
</feature>
<dbReference type="InterPro" id="IPR029068">
    <property type="entry name" value="Glyas_Bleomycin-R_OHBP_Dase"/>
</dbReference>
<gene>
    <name evidence="2" type="ORF">AM1BK_39970</name>
</gene>
<organism evidence="2 3">
    <name type="scientific">Neobacillus kokaensis</name>
    <dbReference type="NCBI Taxonomy" id="2759023"/>
    <lineage>
        <taxon>Bacteria</taxon>
        <taxon>Bacillati</taxon>
        <taxon>Bacillota</taxon>
        <taxon>Bacilli</taxon>
        <taxon>Bacillales</taxon>
        <taxon>Bacillaceae</taxon>
        <taxon>Neobacillus</taxon>
    </lineage>
</organism>
<dbReference type="Gene3D" id="3.10.180.10">
    <property type="entry name" value="2,3-Dihydroxybiphenyl 1,2-Dioxygenase, domain 1"/>
    <property type="match status" value="1"/>
</dbReference>
<name>A0ABQ3N699_9BACI</name>
<proteinExistence type="predicted"/>
<dbReference type="RefSeq" id="WP_191275893.1">
    <property type="nucleotide sequence ID" value="NZ_BNDS01000023.1"/>
</dbReference>
<evidence type="ECO:0000313" key="2">
    <source>
        <dbReference type="EMBL" id="GHI00455.1"/>
    </source>
</evidence>